<protein>
    <recommendedName>
        <fullName evidence="2 6">Carbonic anhydrase</fullName>
        <ecNumber evidence="2 6">4.2.1.1</ecNumber>
    </recommendedName>
</protein>
<evidence type="ECO:0000256" key="3">
    <source>
        <dbReference type="ARBA" id="ARBA00022723"/>
    </source>
</evidence>
<dbReference type="InterPro" id="IPR036398">
    <property type="entry name" value="CA_dom_sf"/>
</dbReference>
<dbReference type="InterPro" id="IPR023561">
    <property type="entry name" value="Carbonic_anhydrase_a-class"/>
</dbReference>
<evidence type="ECO:0000256" key="1">
    <source>
        <dbReference type="ARBA" id="ARBA00001947"/>
    </source>
</evidence>
<comment type="similarity">
    <text evidence="6">Belongs to the alpha-carbonic anhydrase family.</text>
</comment>
<evidence type="ECO:0000256" key="2">
    <source>
        <dbReference type="ARBA" id="ARBA00012925"/>
    </source>
</evidence>
<comment type="catalytic activity">
    <reaction evidence="6">
        <text>hydrogencarbonate + H(+) = CO2 + H2O</text>
        <dbReference type="Rhea" id="RHEA:10748"/>
        <dbReference type="ChEBI" id="CHEBI:15377"/>
        <dbReference type="ChEBI" id="CHEBI:15378"/>
        <dbReference type="ChEBI" id="CHEBI:16526"/>
        <dbReference type="ChEBI" id="CHEBI:17544"/>
        <dbReference type="EC" id="4.2.1.1"/>
    </reaction>
</comment>
<dbReference type="GO" id="GO:0006730">
    <property type="term" value="P:one-carbon metabolic process"/>
    <property type="evidence" value="ECO:0007669"/>
    <property type="project" value="TreeGrafter"/>
</dbReference>
<name>A0AAV7HMS3_DENCH</name>
<dbReference type="PANTHER" id="PTHR18952">
    <property type="entry name" value="CARBONIC ANHYDRASE"/>
    <property type="match status" value="1"/>
</dbReference>
<comment type="caution">
    <text evidence="8">The sequence shown here is derived from an EMBL/GenBank/DDBJ whole genome shotgun (WGS) entry which is preliminary data.</text>
</comment>
<evidence type="ECO:0000313" key="8">
    <source>
        <dbReference type="EMBL" id="KAH0469054.1"/>
    </source>
</evidence>
<dbReference type="EMBL" id="JAGFBR010000003">
    <property type="protein sequence ID" value="KAH0469054.1"/>
    <property type="molecule type" value="Genomic_DNA"/>
</dbReference>
<comment type="cofactor">
    <cofactor evidence="1 6">
        <name>Zn(2+)</name>
        <dbReference type="ChEBI" id="CHEBI:29105"/>
    </cofactor>
</comment>
<dbReference type="InterPro" id="IPR041891">
    <property type="entry name" value="Alpha_CA_prokaryot-like"/>
</dbReference>
<feature type="domain" description="Alpha-carbonic anhydrase" evidence="7">
    <location>
        <begin position="8"/>
        <end position="243"/>
    </location>
</feature>
<evidence type="ECO:0000259" key="7">
    <source>
        <dbReference type="PROSITE" id="PS51144"/>
    </source>
</evidence>
<dbReference type="EC" id="4.2.1.1" evidence="2 6"/>
<gene>
    <name evidence="8" type="ORF">IEQ34_002286</name>
</gene>
<dbReference type="InterPro" id="IPR018338">
    <property type="entry name" value="Carbonic_anhydrase_a-class_CS"/>
</dbReference>
<evidence type="ECO:0000256" key="5">
    <source>
        <dbReference type="ARBA" id="ARBA00023239"/>
    </source>
</evidence>
<dbReference type="SUPFAM" id="SSF51069">
    <property type="entry name" value="Carbonic anhydrase"/>
    <property type="match status" value="1"/>
</dbReference>
<dbReference type="GO" id="GO:0004089">
    <property type="term" value="F:carbonate dehydratase activity"/>
    <property type="evidence" value="ECO:0007669"/>
    <property type="project" value="UniProtKB-UniRule"/>
</dbReference>
<evidence type="ECO:0000256" key="6">
    <source>
        <dbReference type="RuleBase" id="RU367011"/>
    </source>
</evidence>
<dbReference type="GO" id="GO:0008270">
    <property type="term" value="F:zinc ion binding"/>
    <property type="evidence" value="ECO:0007669"/>
    <property type="project" value="UniProtKB-UniRule"/>
</dbReference>
<dbReference type="Pfam" id="PF00194">
    <property type="entry name" value="Carb_anhydrase"/>
    <property type="match status" value="1"/>
</dbReference>
<reference evidence="8 9" key="1">
    <citation type="journal article" date="2021" name="Hortic Res">
        <title>Chromosome-scale assembly of the Dendrobium chrysotoxum genome enhances the understanding of orchid evolution.</title>
        <authorList>
            <person name="Zhang Y."/>
            <person name="Zhang G.Q."/>
            <person name="Zhang D."/>
            <person name="Liu X.D."/>
            <person name="Xu X.Y."/>
            <person name="Sun W.H."/>
            <person name="Yu X."/>
            <person name="Zhu X."/>
            <person name="Wang Z.W."/>
            <person name="Zhao X."/>
            <person name="Zhong W.Y."/>
            <person name="Chen H."/>
            <person name="Yin W.L."/>
            <person name="Huang T."/>
            <person name="Niu S.C."/>
            <person name="Liu Z.J."/>
        </authorList>
    </citation>
    <scope>NUCLEOTIDE SEQUENCE [LARGE SCALE GENOMIC DNA]</scope>
    <source>
        <tissue evidence="8">Fresh leaves</tissue>
    </source>
</reference>
<dbReference type="SMART" id="SM01057">
    <property type="entry name" value="Carb_anhydrase"/>
    <property type="match status" value="1"/>
</dbReference>
<keyword evidence="9" id="KW-1185">Reference proteome</keyword>
<accession>A0AAV7HMS3</accession>
<evidence type="ECO:0000313" key="9">
    <source>
        <dbReference type="Proteomes" id="UP000775213"/>
    </source>
</evidence>
<keyword evidence="4 6" id="KW-0862">Zinc</keyword>
<dbReference type="PANTHER" id="PTHR18952:SF253">
    <property type="entry name" value="OS08G0470200 PROTEIN"/>
    <property type="match status" value="1"/>
</dbReference>
<keyword evidence="3 6" id="KW-0479">Metal-binding</keyword>
<keyword evidence="5 6" id="KW-0456">Lyase</keyword>
<dbReference type="CDD" id="cd03124">
    <property type="entry name" value="alpha_CA_prokaryotic_like"/>
    <property type="match status" value="1"/>
</dbReference>
<dbReference type="InterPro" id="IPR001148">
    <property type="entry name" value="CA_dom"/>
</dbReference>
<dbReference type="PROSITE" id="PS00162">
    <property type="entry name" value="ALPHA_CA_1"/>
    <property type="match status" value="1"/>
</dbReference>
<organism evidence="8 9">
    <name type="scientific">Dendrobium chrysotoxum</name>
    <name type="common">Orchid</name>
    <dbReference type="NCBI Taxonomy" id="161865"/>
    <lineage>
        <taxon>Eukaryota</taxon>
        <taxon>Viridiplantae</taxon>
        <taxon>Streptophyta</taxon>
        <taxon>Embryophyta</taxon>
        <taxon>Tracheophyta</taxon>
        <taxon>Spermatophyta</taxon>
        <taxon>Magnoliopsida</taxon>
        <taxon>Liliopsida</taxon>
        <taxon>Asparagales</taxon>
        <taxon>Orchidaceae</taxon>
        <taxon>Epidendroideae</taxon>
        <taxon>Malaxideae</taxon>
        <taxon>Dendrobiinae</taxon>
        <taxon>Dendrobium</taxon>
    </lineage>
</organism>
<dbReference type="PROSITE" id="PS51144">
    <property type="entry name" value="ALPHA_CA_2"/>
    <property type="match status" value="1"/>
</dbReference>
<dbReference type="AlphaFoldDB" id="A0AAV7HMS3"/>
<evidence type="ECO:0000256" key="4">
    <source>
        <dbReference type="ARBA" id="ARBA00022833"/>
    </source>
</evidence>
<dbReference type="Gene3D" id="3.10.200.10">
    <property type="entry name" value="Alpha carbonic anhydrase"/>
    <property type="match status" value="1"/>
</dbReference>
<proteinExistence type="inferred from homology"/>
<comment type="function">
    <text evidence="6">Reversible hydration of carbon dioxide.</text>
</comment>
<dbReference type="Proteomes" id="UP000775213">
    <property type="component" value="Unassembled WGS sequence"/>
</dbReference>
<sequence length="278" mass="32014">MLQTSETEEFSYKRGAWNGPEHWGDINKDWETCKIGRMQSPVAIDDKNIIVAHQPEDLQWSYHPKNAVMMNHGHAIVIEWKDEVGAVWINKTEYPLKQVHWHMPSENTINGHRFDLEVHMLHQRTTDQKMAMISNLYKIGNPDPFFTKVENYIGAISRKMDAKVEIGIIDPKEISRVIDKYYRLKGSITIPPCTEGVTWTINRNVRTISVEQLKLLKEATVAGYEMNARPIQPLNELGRTIADVVNASKHIADAAYQLNARKCIAGFFKHKLQFDFSK</sequence>